<evidence type="ECO:0000256" key="5">
    <source>
        <dbReference type="ARBA" id="ARBA00023125"/>
    </source>
</evidence>
<comment type="cofactor">
    <cofactor evidence="7">
        <name>Zn(2+)</name>
        <dbReference type="ChEBI" id="CHEBI:29105"/>
    </cofactor>
    <text evidence="7">Binds 1 zinc ion per subunit.</text>
</comment>
<dbReference type="Gene3D" id="3.30.1490.190">
    <property type="match status" value="1"/>
</dbReference>
<keyword evidence="9" id="KW-1185">Reference proteome</keyword>
<dbReference type="GO" id="GO:0003700">
    <property type="term" value="F:DNA-binding transcription factor activity"/>
    <property type="evidence" value="ECO:0007669"/>
    <property type="project" value="InterPro"/>
</dbReference>
<keyword evidence="3 7" id="KW-0862">Zinc</keyword>
<dbReference type="InterPro" id="IPR036388">
    <property type="entry name" value="WH-like_DNA-bd_sf"/>
</dbReference>
<proteinExistence type="inferred from homology"/>
<dbReference type="GO" id="GO:0045892">
    <property type="term" value="P:negative regulation of DNA-templated transcription"/>
    <property type="evidence" value="ECO:0007669"/>
    <property type="project" value="TreeGrafter"/>
</dbReference>
<dbReference type="Gene3D" id="1.10.10.10">
    <property type="entry name" value="Winged helix-like DNA-binding domain superfamily/Winged helix DNA-binding domain"/>
    <property type="match status" value="1"/>
</dbReference>
<dbReference type="InterPro" id="IPR002481">
    <property type="entry name" value="FUR"/>
</dbReference>
<feature type="binding site" evidence="7">
    <location>
        <position position="147"/>
    </location>
    <ligand>
        <name>Zn(2+)</name>
        <dbReference type="ChEBI" id="CHEBI:29105"/>
    </ligand>
</feature>
<keyword evidence="7" id="KW-0479">Metal-binding</keyword>
<evidence type="ECO:0000256" key="4">
    <source>
        <dbReference type="ARBA" id="ARBA00023015"/>
    </source>
</evidence>
<reference evidence="8" key="1">
    <citation type="journal article" date="2022" name="bioRxiv">
        <title>Thiovibrio frasassiensisgen. nov., sp. nov., an autotrophic, elemental sulfur disproportionating bacterium isolated from sulfidic karst sediment, and proposal of Thiovibrionaceae fam. nov.</title>
        <authorList>
            <person name="Aronson H."/>
            <person name="Thomas C."/>
            <person name="Bhattacharyya M."/>
            <person name="Eckstein S."/>
            <person name="Jensen S."/>
            <person name="Barco R."/>
            <person name="Macalady J."/>
            <person name="Amend J."/>
        </authorList>
    </citation>
    <scope>NUCLEOTIDE SEQUENCE</scope>
    <source>
        <strain evidence="8">RS19-109</strain>
    </source>
</reference>
<gene>
    <name evidence="8" type="ORF">OLX77_12905</name>
</gene>
<keyword evidence="2" id="KW-0678">Repressor</keyword>
<name>A0A9X4RN97_9BACT</name>
<dbReference type="GO" id="GO:0000976">
    <property type="term" value="F:transcription cis-regulatory region binding"/>
    <property type="evidence" value="ECO:0007669"/>
    <property type="project" value="TreeGrafter"/>
</dbReference>
<dbReference type="InterPro" id="IPR036390">
    <property type="entry name" value="WH_DNA-bd_sf"/>
</dbReference>
<evidence type="ECO:0000256" key="3">
    <source>
        <dbReference type="ARBA" id="ARBA00022833"/>
    </source>
</evidence>
<dbReference type="EMBL" id="JAPHEH010000001">
    <property type="protein sequence ID" value="MDG4477053.1"/>
    <property type="molecule type" value="Genomic_DNA"/>
</dbReference>
<evidence type="ECO:0000256" key="2">
    <source>
        <dbReference type="ARBA" id="ARBA00022491"/>
    </source>
</evidence>
<reference evidence="8" key="2">
    <citation type="submission" date="2022-10" db="EMBL/GenBank/DDBJ databases">
        <authorList>
            <person name="Aronson H.S."/>
        </authorList>
    </citation>
    <scope>NUCLEOTIDE SEQUENCE</scope>
    <source>
        <strain evidence="8">RS19-109</strain>
    </source>
</reference>
<keyword evidence="5" id="KW-0238">DNA-binding</keyword>
<comment type="caution">
    <text evidence="8">The sequence shown here is derived from an EMBL/GenBank/DDBJ whole genome shotgun (WGS) entry which is preliminary data.</text>
</comment>
<accession>A0A9X4RN97</accession>
<protein>
    <submittedName>
        <fullName evidence="8">Transcriptional repressor</fullName>
    </submittedName>
</protein>
<dbReference type="PANTHER" id="PTHR33202">
    <property type="entry name" value="ZINC UPTAKE REGULATION PROTEIN"/>
    <property type="match status" value="1"/>
</dbReference>
<evidence type="ECO:0000313" key="9">
    <source>
        <dbReference type="Proteomes" id="UP001154240"/>
    </source>
</evidence>
<dbReference type="RefSeq" id="WP_307634018.1">
    <property type="nucleotide sequence ID" value="NZ_JAPHEH010000001.1"/>
</dbReference>
<feature type="binding site" evidence="7">
    <location>
        <position position="107"/>
    </location>
    <ligand>
        <name>Zn(2+)</name>
        <dbReference type="ChEBI" id="CHEBI:29105"/>
    </ligand>
</feature>
<evidence type="ECO:0000313" key="8">
    <source>
        <dbReference type="EMBL" id="MDG4477053.1"/>
    </source>
</evidence>
<dbReference type="Pfam" id="PF01475">
    <property type="entry name" value="FUR"/>
    <property type="match status" value="1"/>
</dbReference>
<organism evidence="8 9">
    <name type="scientific">Thiovibrio frasassiensis</name>
    <dbReference type="NCBI Taxonomy" id="2984131"/>
    <lineage>
        <taxon>Bacteria</taxon>
        <taxon>Pseudomonadati</taxon>
        <taxon>Thermodesulfobacteriota</taxon>
        <taxon>Desulfobulbia</taxon>
        <taxon>Desulfobulbales</taxon>
        <taxon>Thiovibrionaceae</taxon>
        <taxon>Thiovibrio</taxon>
    </lineage>
</organism>
<dbReference type="GO" id="GO:0008270">
    <property type="term" value="F:zinc ion binding"/>
    <property type="evidence" value="ECO:0007669"/>
    <property type="project" value="TreeGrafter"/>
</dbReference>
<dbReference type="Proteomes" id="UP001154240">
    <property type="component" value="Unassembled WGS sequence"/>
</dbReference>
<evidence type="ECO:0000256" key="6">
    <source>
        <dbReference type="ARBA" id="ARBA00023163"/>
    </source>
</evidence>
<dbReference type="PANTHER" id="PTHR33202:SF8">
    <property type="entry name" value="PEROXIDE-RESPONSIVE REPRESSOR PERR"/>
    <property type="match status" value="1"/>
</dbReference>
<keyword evidence="6" id="KW-0804">Transcription</keyword>
<dbReference type="GO" id="GO:1900376">
    <property type="term" value="P:regulation of secondary metabolite biosynthetic process"/>
    <property type="evidence" value="ECO:0007669"/>
    <property type="project" value="TreeGrafter"/>
</dbReference>
<feature type="binding site" evidence="7">
    <location>
        <position position="144"/>
    </location>
    <ligand>
        <name>Zn(2+)</name>
        <dbReference type="ChEBI" id="CHEBI:29105"/>
    </ligand>
</feature>
<sequence length="154" mass="17612">MAKKLPQTNLEQKLRAFEQACRKVGLKLTHQRLEIFRELAVACDHPSAETLYKRLQKRMPTLSLDTVYRTLATFEKHHLITKVETVESQARFEADMDLHHHAICRQCGAITDFNWNSFDAVQLPKEISGWGRIDKKNITLHGICGKCANGGRAK</sequence>
<evidence type="ECO:0000256" key="7">
    <source>
        <dbReference type="PIRSR" id="PIRSR602481-1"/>
    </source>
</evidence>
<dbReference type="InterPro" id="IPR043135">
    <property type="entry name" value="Fur_C"/>
</dbReference>
<dbReference type="CDD" id="cd07153">
    <property type="entry name" value="Fur_like"/>
    <property type="match status" value="1"/>
</dbReference>
<dbReference type="AlphaFoldDB" id="A0A9X4RN97"/>
<comment type="similarity">
    <text evidence="1">Belongs to the Fur family.</text>
</comment>
<keyword evidence="4" id="KW-0805">Transcription regulation</keyword>
<evidence type="ECO:0000256" key="1">
    <source>
        <dbReference type="ARBA" id="ARBA00007957"/>
    </source>
</evidence>
<feature type="binding site" evidence="7">
    <location>
        <position position="104"/>
    </location>
    <ligand>
        <name>Zn(2+)</name>
        <dbReference type="ChEBI" id="CHEBI:29105"/>
    </ligand>
</feature>
<dbReference type="SUPFAM" id="SSF46785">
    <property type="entry name" value="Winged helix' DNA-binding domain"/>
    <property type="match status" value="1"/>
</dbReference>